<dbReference type="Gene3D" id="2.130.10.10">
    <property type="entry name" value="YVTN repeat-like/Quinoprotein amine dehydrogenase"/>
    <property type="match status" value="2"/>
</dbReference>
<evidence type="ECO:0000313" key="4">
    <source>
        <dbReference type="Proteomes" id="UP000249304"/>
    </source>
</evidence>
<evidence type="ECO:0000256" key="1">
    <source>
        <dbReference type="SAM" id="Phobius"/>
    </source>
</evidence>
<dbReference type="SUPFAM" id="SSF50998">
    <property type="entry name" value="Quinoprotein alcohol dehydrogenase-like"/>
    <property type="match status" value="1"/>
</dbReference>
<protein>
    <recommendedName>
        <fullName evidence="2">Pyrrolo-quinoline quinone repeat domain-containing protein</fullName>
    </recommendedName>
</protein>
<dbReference type="PANTHER" id="PTHR34512:SF30">
    <property type="entry name" value="OUTER MEMBRANE PROTEIN ASSEMBLY FACTOR BAMB"/>
    <property type="match status" value="1"/>
</dbReference>
<keyword evidence="1" id="KW-0812">Transmembrane</keyword>
<dbReference type="AlphaFoldDB" id="A0A2W2DZN8"/>
<dbReference type="EMBL" id="POUD01000224">
    <property type="protein sequence ID" value="PZG10575.1"/>
    <property type="molecule type" value="Genomic_DNA"/>
</dbReference>
<dbReference type="Proteomes" id="UP000249304">
    <property type="component" value="Unassembled WGS sequence"/>
</dbReference>
<dbReference type="OrthoDB" id="9762169at2"/>
<dbReference type="InterPro" id="IPR018391">
    <property type="entry name" value="PQQ_b-propeller_rpt"/>
</dbReference>
<accession>A0A2W2DZN8</accession>
<organism evidence="3 4">
    <name type="scientific">Nonomuraea aridisoli</name>
    <dbReference type="NCBI Taxonomy" id="2070368"/>
    <lineage>
        <taxon>Bacteria</taxon>
        <taxon>Bacillati</taxon>
        <taxon>Actinomycetota</taxon>
        <taxon>Actinomycetes</taxon>
        <taxon>Streptosporangiales</taxon>
        <taxon>Streptosporangiaceae</taxon>
        <taxon>Nonomuraea</taxon>
    </lineage>
</organism>
<gene>
    <name evidence="3" type="ORF">C1J01_36025</name>
</gene>
<name>A0A2W2DZN8_9ACTN</name>
<proteinExistence type="predicted"/>
<feature type="transmembrane region" description="Helical" evidence="1">
    <location>
        <begin position="25"/>
        <end position="49"/>
    </location>
</feature>
<keyword evidence="1" id="KW-0472">Membrane</keyword>
<comment type="caution">
    <text evidence="3">The sequence shown here is derived from an EMBL/GenBank/DDBJ whole genome shotgun (WGS) entry which is preliminary data.</text>
</comment>
<evidence type="ECO:0000259" key="2">
    <source>
        <dbReference type="Pfam" id="PF13360"/>
    </source>
</evidence>
<dbReference type="SMART" id="SM00564">
    <property type="entry name" value="PQQ"/>
    <property type="match status" value="4"/>
</dbReference>
<dbReference type="Pfam" id="PF13360">
    <property type="entry name" value="PQQ_2"/>
    <property type="match status" value="1"/>
</dbReference>
<keyword evidence="1" id="KW-1133">Transmembrane helix</keyword>
<dbReference type="PANTHER" id="PTHR34512">
    <property type="entry name" value="CELL SURFACE PROTEIN"/>
    <property type="match status" value="1"/>
</dbReference>
<dbReference type="InterPro" id="IPR011047">
    <property type="entry name" value="Quinoprotein_ADH-like_sf"/>
</dbReference>
<feature type="domain" description="Pyrrolo-quinoline quinone repeat" evidence="2">
    <location>
        <begin position="118"/>
        <end position="220"/>
    </location>
</feature>
<dbReference type="InterPro" id="IPR002372">
    <property type="entry name" value="PQQ_rpt_dom"/>
</dbReference>
<keyword evidence="4" id="KW-1185">Reference proteome</keyword>
<sequence length="294" mass="30448">MARARQKRRAAAAPQAEEPGRWKALWTWLAGILSAVIVAAVGVVFTGWFNARGTDAVDLISGEPPIKVGHVAVDHATHDTALRRPVTDPADRAVLLGGASGARRDAVLARHDWAPLETAGGGLHALDAVSGEVRWRSRITGLGQSRPVVAGATVYAGDSAGTTYALNAATGTLLWSFRAEGDQPAYRWDAAVADGLVYTAGADRTLYALDAATGRTRWRLPLGGGRHTGPVAAGGTLYVSDVGGTLYALDPATGTVRSRSWTGGTVQTGPVVSDGFVYVGGSNGNLYARPTAGP</sequence>
<evidence type="ECO:0000313" key="3">
    <source>
        <dbReference type="EMBL" id="PZG10575.1"/>
    </source>
</evidence>
<reference evidence="3 4" key="1">
    <citation type="submission" date="2018-01" db="EMBL/GenBank/DDBJ databases">
        <title>Draft genome sequence of Nonomuraea sp. KC333.</title>
        <authorList>
            <person name="Sahin N."/>
            <person name="Saygin H."/>
            <person name="Ay H."/>
        </authorList>
    </citation>
    <scope>NUCLEOTIDE SEQUENCE [LARGE SCALE GENOMIC DNA]</scope>
    <source>
        <strain evidence="3 4">KC333</strain>
    </source>
</reference>
<dbReference type="InterPro" id="IPR015943">
    <property type="entry name" value="WD40/YVTN_repeat-like_dom_sf"/>
</dbReference>